<accession>A0A9W6QEA0</accession>
<dbReference type="Pfam" id="PF13529">
    <property type="entry name" value="Peptidase_C39_2"/>
    <property type="match status" value="1"/>
</dbReference>
<proteinExistence type="predicted"/>
<feature type="region of interest" description="Disordered" evidence="1">
    <location>
        <begin position="1"/>
        <end position="38"/>
    </location>
</feature>
<comment type="caution">
    <text evidence="3">The sequence shown here is derived from an EMBL/GenBank/DDBJ whole genome shotgun (WGS) entry which is preliminary data.</text>
</comment>
<evidence type="ECO:0000259" key="2">
    <source>
        <dbReference type="Pfam" id="PF13529"/>
    </source>
</evidence>
<evidence type="ECO:0000313" key="3">
    <source>
        <dbReference type="EMBL" id="GLW73916.1"/>
    </source>
</evidence>
<dbReference type="InterPro" id="IPR039564">
    <property type="entry name" value="Peptidase_C39-like"/>
</dbReference>
<evidence type="ECO:0000313" key="4">
    <source>
        <dbReference type="Proteomes" id="UP001165041"/>
    </source>
</evidence>
<feature type="domain" description="Peptidase C39-like" evidence="2">
    <location>
        <begin position="251"/>
        <end position="399"/>
    </location>
</feature>
<reference evidence="3" key="1">
    <citation type="submission" date="2023-02" db="EMBL/GenBank/DDBJ databases">
        <title>Kitasatospora phosalacinea NBRC 14627.</title>
        <authorList>
            <person name="Ichikawa N."/>
            <person name="Sato H."/>
            <person name="Tonouchi N."/>
        </authorList>
    </citation>
    <scope>NUCLEOTIDE SEQUENCE</scope>
    <source>
        <strain evidence="3">NBRC 14627</strain>
    </source>
</reference>
<name>A0A9W6QEA0_9ACTN</name>
<dbReference type="RefSeq" id="WP_285739535.1">
    <property type="nucleotide sequence ID" value="NZ_BSSA01000029.1"/>
</dbReference>
<evidence type="ECO:0000256" key="1">
    <source>
        <dbReference type="SAM" id="MobiDB-lite"/>
    </source>
</evidence>
<dbReference type="AlphaFoldDB" id="A0A9W6QEA0"/>
<dbReference type="Proteomes" id="UP001165041">
    <property type="component" value="Unassembled WGS sequence"/>
</dbReference>
<protein>
    <submittedName>
        <fullName evidence="3">Membrane protein</fullName>
    </submittedName>
</protein>
<gene>
    <name evidence="3" type="ORF">Kpho02_62140</name>
</gene>
<dbReference type="EMBL" id="BSSA01000029">
    <property type="protein sequence ID" value="GLW73916.1"/>
    <property type="molecule type" value="Genomic_DNA"/>
</dbReference>
<organism evidence="3 4">
    <name type="scientific">Kitasatospora phosalacinea</name>
    <dbReference type="NCBI Taxonomy" id="2065"/>
    <lineage>
        <taxon>Bacteria</taxon>
        <taxon>Bacillati</taxon>
        <taxon>Actinomycetota</taxon>
        <taxon>Actinomycetes</taxon>
        <taxon>Kitasatosporales</taxon>
        <taxon>Streptomycetaceae</taxon>
        <taxon>Kitasatospora</taxon>
    </lineage>
</organism>
<sequence>MTGHTPGGPTPRPRPTGAAPDHGTAAPDHGTAAPDHGTAALHRWDGADRFATGTPEGLRPTGAAPAFPGRTALVWHAAIGSEPYADPFGHCPGTWQYARWTSPWTPVGLDPDGAVDAHELVPSWTVTGPVGTRLTVDLQVRDAAGAESGWFTMARWAPGDEVVHRTTVPGQADAFGTVEVDTFTAAPGRPVAAFRVRAVLLRAEDGELPDGSAAQDAPPALHSLAVLASRTPPAAPPRRTSGPGGAWGTVLDVPQRSQEVHTGHCPQYDGGGEAWAGPACTAMLTAYFGRGPAAGELLWLDPRDPAPDVDFTARAVYDYAYRGCGNWAFNAAYPARYGLLGLVTRLRSLAELERFVLAGIPVATAQAARSAELGGYAAAGNIMVVRGFTAHGDVVVNDPLSPTDDAVRRTYPRGDFERVWLSGGGVVYLVHPPERALPAHLPGVTANW</sequence>